<feature type="chain" id="PRO_5047500965" evidence="1">
    <location>
        <begin position="19"/>
        <end position="42"/>
    </location>
</feature>
<keyword evidence="1" id="KW-0732">Signal</keyword>
<proteinExistence type="predicted"/>
<evidence type="ECO:0000313" key="2">
    <source>
        <dbReference type="EMBL" id="MFC5731219.1"/>
    </source>
</evidence>
<keyword evidence="3" id="KW-1185">Reference proteome</keyword>
<dbReference type="Proteomes" id="UP001596072">
    <property type="component" value="Unassembled WGS sequence"/>
</dbReference>
<sequence>MVKKLLLAALAAAGVALAGKKLQQSKAEQALWAEATDKLPKN</sequence>
<dbReference type="EMBL" id="JBHSNS010000013">
    <property type="protein sequence ID" value="MFC5731219.1"/>
    <property type="molecule type" value="Genomic_DNA"/>
</dbReference>
<evidence type="ECO:0000256" key="1">
    <source>
        <dbReference type="SAM" id="SignalP"/>
    </source>
</evidence>
<feature type="signal peptide" evidence="1">
    <location>
        <begin position="1"/>
        <end position="18"/>
    </location>
</feature>
<evidence type="ECO:0000313" key="3">
    <source>
        <dbReference type="Proteomes" id="UP001596072"/>
    </source>
</evidence>
<dbReference type="RefSeq" id="WP_240769724.1">
    <property type="nucleotide sequence ID" value="NZ_JBHSNS010000013.1"/>
</dbReference>
<accession>A0ABW0ZJQ9</accession>
<dbReference type="NCBIfam" id="NF038356">
    <property type="entry name" value="actino_DLW39"/>
    <property type="match status" value="1"/>
</dbReference>
<organism evidence="2 3">
    <name type="scientific">Nocardioides vastitatis</name>
    <dbReference type="NCBI Taxonomy" id="2568655"/>
    <lineage>
        <taxon>Bacteria</taxon>
        <taxon>Bacillati</taxon>
        <taxon>Actinomycetota</taxon>
        <taxon>Actinomycetes</taxon>
        <taxon>Propionibacteriales</taxon>
        <taxon>Nocardioidaceae</taxon>
        <taxon>Nocardioides</taxon>
    </lineage>
</organism>
<protein>
    <submittedName>
        <fullName evidence="2">DLW-39 family protein</fullName>
    </submittedName>
</protein>
<comment type="caution">
    <text evidence="2">The sequence shown here is derived from an EMBL/GenBank/DDBJ whole genome shotgun (WGS) entry which is preliminary data.</text>
</comment>
<name>A0ABW0ZJQ9_9ACTN</name>
<reference evidence="3" key="1">
    <citation type="journal article" date="2019" name="Int. J. Syst. Evol. Microbiol.">
        <title>The Global Catalogue of Microorganisms (GCM) 10K type strain sequencing project: providing services to taxonomists for standard genome sequencing and annotation.</title>
        <authorList>
            <consortium name="The Broad Institute Genomics Platform"/>
            <consortium name="The Broad Institute Genome Sequencing Center for Infectious Disease"/>
            <person name="Wu L."/>
            <person name="Ma J."/>
        </authorList>
    </citation>
    <scope>NUCLEOTIDE SEQUENCE [LARGE SCALE GENOMIC DNA]</scope>
    <source>
        <strain evidence="3">YIM 94188</strain>
    </source>
</reference>
<dbReference type="InterPro" id="IPR047990">
    <property type="entry name" value="DLW39-like"/>
</dbReference>
<gene>
    <name evidence="2" type="ORF">ACFPQB_20075</name>
</gene>